<feature type="region of interest" description="Disordered" evidence="1">
    <location>
        <begin position="142"/>
        <end position="169"/>
    </location>
</feature>
<evidence type="ECO:0000313" key="3">
    <source>
        <dbReference type="Proteomes" id="UP000005408"/>
    </source>
</evidence>
<feature type="region of interest" description="Disordered" evidence="1">
    <location>
        <begin position="1"/>
        <end position="27"/>
    </location>
</feature>
<organism evidence="2 3">
    <name type="scientific">Magallana gigas</name>
    <name type="common">Pacific oyster</name>
    <name type="synonym">Crassostrea gigas</name>
    <dbReference type="NCBI Taxonomy" id="29159"/>
    <lineage>
        <taxon>Eukaryota</taxon>
        <taxon>Metazoa</taxon>
        <taxon>Spiralia</taxon>
        <taxon>Lophotrochozoa</taxon>
        <taxon>Mollusca</taxon>
        <taxon>Bivalvia</taxon>
        <taxon>Autobranchia</taxon>
        <taxon>Pteriomorphia</taxon>
        <taxon>Ostreida</taxon>
        <taxon>Ostreoidea</taxon>
        <taxon>Ostreidae</taxon>
        <taxon>Magallana</taxon>
    </lineage>
</organism>
<sequence>MDTMIPSNSETYRSARVRSLTEKGQEQYEETLEKYSSKLRSIGRDIDKLLQEVENEAPKDQRFLDAVTTDIKYQAALYQDTWNQLESYLEGTKTFESLNETYSRRLIAESVFMKIKHIGALLSEMEEVKNPSTCDSQIKATEENVQASIEQKPKSTRSKKSKSSKSAGSRLSSASAILIKQQADLEAAKVRHKYMEQESELIIKKAALDANLKLLNSQRDVDEAKTRVKTIQVLLDEEEDGSEVSSISEEVTRQRTEQFVRDSCEHLQQVNLSPQVTEREIQQVTSHQAKQTNENSHTTMNVDAPAFVPSTVNIRKKRQGGTLKDEIFALSSETEQFIVREVQKEMYGPGIQSLQGGKQLPKDSTLLPLSPVLDQHGEGSVVYYGFEPGPVCILVET</sequence>
<dbReference type="EnsemblMetazoa" id="G7344.1">
    <property type="protein sequence ID" value="G7344.1:cds"/>
    <property type="gene ID" value="G7344"/>
</dbReference>
<proteinExistence type="predicted"/>
<feature type="compositionally biased region" description="Polar residues" evidence="1">
    <location>
        <begin position="1"/>
        <end position="12"/>
    </location>
</feature>
<keyword evidence="3" id="KW-1185">Reference proteome</keyword>
<evidence type="ECO:0000313" key="2">
    <source>
        <dbReference type="EnsemblMetazoa" id="G7344.1:cds"/>
    </source>
</evidence>
<accession>A0A8W8NUN1</accession>
<protein>
    <submittedName>
        <fullName evidence="2">Uncharacterized protein</fullName>
    </submittedName>
</protein>
<feature type="compositionally biased region" description="Basic residues" evidence="1">
    <location>
        <begin position="154"/>
        <end position="163"/>
    </location>
</feature>
<dbReference type="AlphaFoldDB" id="A0A8W8NUN1"/>
<reference evidence="2" key="1">
    <citation type="submission" date="2022-08" db="UniProtKB">
        <authorList>
            <consortium name="EnsemblMetazoa"/>
        </authorList>
    </citation>
    <scope>IDENTIFICATION</scope>
    <source>
        <strain evidence="2">05x7-T-G4-1.051#20</strain>
    </source>
</reference>
<name>A0A8W8NUN1_MAGGI</name>
<evidence type="ECO:0000256" key="1">
    <source>
        <dbReference type="SAM" id="MobiDB-lite"/>
    </source>
</evidence>
<dbReference type="Proteomes" id="UP000005408">
    <property type="component" value="Unassembled WGS sequence"/>
</dbReference>